<dbReference type="SUPFAM" id="SSF52540">
    <property type="entry name" value="P-loop containing nucleoside triphosphate hydrolases"/>
    <property type="match status" value="1"/>
</dbReference>
<dbReference type="Pfam" id="PF17784">
    <property type="entry name" value="Sulfotransfer_4"/>
    <property type="match status" value="1"/>
</dbReference>
<organism evidence="1 2">
    <name type="scientific">Clonorchis sinensis</name>
    <name type="common">Chinese liver fluke</name>
    <dbReference type="NCBI Taxonomy" id="79923"/>
    <lineage>
        <taxon>Eukaryota</taxon>
        <taxon>Metazoa</taxon>
        <taxon>Spiralia</taxon>
        <taxon>Lophotrochozoa</taxon>
        <taxon>Platyhelminthes</taxon>
        <taxon>Trematoda</taxon>
        <taxon>Digenea</taxon>
        <taxon>Opisthorchiida</taxon>
        <taxon>Opisthorchiata</taxon>
        <taxon>Opisthorchiidae</taxon>
        <taxon>Clonorchis</taxon>
    </lineage>
</organism>
<dbReference type="OrthoDB" id="272681at2759"/>
<dbReference type="Proteomes" id="UP000286415">
    <property type="component" value="Unassembled WGS sequence"/>
</dbReference>
<dbReference type="STRING" id="79923.G7YDV6"/>
<evidence type="ECO:0000313" key="2">
    <source>
        <dbReference type="Proteomes" id="UP000286415"/>
    </source>
</evidence>
<evidence type="ECO:0000313" key="1">
    <source>
        <dbReference type="EMBL" id="KAG5448163.1"/>
    </source>
</evidence>
<dbReference type="InterPro" id="IPR027417">
    <property type="entry name" value="P-loop_NTPase"/>
</dbReference>
<keyword evidence="2" id="KW-1185">Reference proteome</keyword>
<proteinExistence type="predicted"/>
<comment type="caution">
    <text evidence="1">The sequence shown here is derived from an EMBL/GenBank/DDBJ whole genome shotgun (WGS) entry which is preliminary data.</text>
</comment>
<gene>
    <name evidence="1" type="ORF">CSKR_105673</name>
</gene>
<accession>A0A8T1MG70</accession>
<protein>
    <submittedName>
        <fullName evidence="1">Uncharacterized protein</fullName>
    </submittedName>
</protein>
<reference evidence="1 2" key="2">
    <citation type="journal article" date="2021" name="Genomics">
        <title>High-quality reference genome for Clonorchis sinensis.</title>
        <authorList>
            <person name="Young N.D."/>
            <person name="Stroehlein A.J."/>
            <person name="Kinkar L."/>
            <person name="Wang T."/>
            <person name="Sohn W.M."/>
            <person name="Chang B.C.H."/>
            <person name="Kaur P."/>
            <person name="Weisz D."/>
            <person name="Dudchenko O."/>
            <person name="Aiden E.L."/>
            <person name="Korhonen P.K."/>
            <person name="Gasser R.B."/>
        </authorList>
    </citation>
    <scope>NUCLEOTIDE SEQUENCE [LARGE SCALE GENOMIC DNA]</scope>
    <source>
        <strain evidence="1">Cs-k2</strain>
    </source>
</reference>
<dbReference type="PANTHER" id="PTHR36978:SF4">
    <property type="entry name" value="P-LOOP CONTAINING NUCLEOSIDE TRIPHOSPHATE HYDROLASE PROTEIN"/>
    <property type="match status" value="1"/>
</dbReference>
<name>A0A8T1MG70_CLOSI</name>
<dbReference type="InterPro" id="IPR040632">
    <property type="entry name" value="Sulfotransfer_4"/>
</dbReference>
<dbReference type="EMBL" id="NIRI02000042">
    <property type="protein sequence ID" value="KAG5448163.1"/>
    <property type="molecule type" value="Genomic_DNA"/>
</dbReference>
<reference evidence="1 2" key="1">
    <citation type="journal article" date="2018" name="Biotechnol. Adv.">
        <title>Improved genomic resources and new bioinformatic workflow for the carcinogenic parasite Clonorchis sinensis: Biotechnological implications.</title>
        <authorList>
            <person name="Wang D."/>
            <person name="Korhonen P.K."/>
            <person name="Gasser R.B."/>
            <person name="Young N.D."/>
        </authorList>
    </citation>
    <scope>NUCLEOTIDE SEQUENCE [LARGE SCALE GENOMIC DNA]</scope>
    <source>
        <strain evidence="1">Cs-k2</strain>
    </source>
</reference>
<dbReference type="Gene3D" id="3.40.50.300">
    <property type="entry name" value="P-loop containing nucleotide triphosphate hydrolases"/>
    <property type="match status" value="1"/>
</dbReference>
<sequence>MQQKVSTAVRKPPILVIGAGLGRTGTMSLKSALEHIYGEPCYHMFELLSQHRDHAQKWLQVDKLVSQSPDGHIEGSLFDEIFKGYRCTVDYPACTYYAQLMEHYPDAKVILTVRETTKWLDSVRHTILKKRTFSWMNWLEEFLQFGAATVQMFDCEIKRSLGYTVDRYSDKECAAAFEKWNQRVQRYVPAERLLVFRVTDGWEPLCQFLQVPVPTIPFPHKNNREEFHSNVNFHMDQHRIQILLFLAMGLVCYIVFKGFQMLSAR</sequence>
<dbReference type="PANTHER" id="PTHR36978">
    <property type="entry name" value="P-LOOP CONTAINING NUCLEOTIDE TRIPHOSPHATE HYDROLASE"/>
    <property type="match status" value="1"/>
</dbReference>